<proteinExistence type="predicted"/>
<gene>
    <name evidence="1" type="ORF">B9Z37_01935</name>
</gene>
<dbReference type="EMBL" id="NESN01000001">
    <property type="protein sequence ID" value="PUE55355.1"/>
    <property type="molecule type" value="Genomic_DNA"/>
</dbReference>
<protein>
    <submittedName>
        <fullName evidence="1">Uncharacterized protein</fullName>
    </submittedName>
</protein>
<comment type="caution">
    <text evidence="1">The sequence shown here is derived from an EMBL/GenBank/DDBJ whole genome shotgun (WGS) entry which is preliminary data.</text>
</comment>
<dbReference type="Proteomes" id="UP000250790">
    <property type="component" value="Unassembled WGS sequence"/>
</dbReference>
<accession>A0A315EFH9</accession>
<organism evidence="1 2">
    <name type="scientific">Limnohabitans parvus II-B4</name>
    <dbReference type="NCBI Taxonomy" id="1293052"/>
    <lineage>
        <taxon>Bacteria</taxon>
        <taxon>Pseudomonadati</taxon>
        <taxon>Pseudomonadota</taxon>
        <taxon>Betaproteobacteria</taxon>
        <taxon>Burkholderiales</taxon>
        <taxon>Comamonadaceae</taxon>
        <taxon>Limnohabitans</taxon>
    </lineage>
</organism>
<dbReference type="AlphaFoldDB" id="A0A315EFH9"/>
<dbReference type="OrthoDB" id="8911266at2"/>
<sequence>MTEPWTQDEALLLQQLRQGAGLDTSRFAIENAISHAQLLQLENGGDSLFYSAAIKAHLGRQLIAKLQKRLDSAI</sequence>
<dbReference type="RefSeq" id="WP_108311358.1">
    <property type="nucleotide sequence ID" value="NZ_NESN01000001.1"/>
</dbReference>
<name>A0A315EFH9_9BURK</name>
<evidence type="ECO:0000313" key="1">
    <source>
        <dbReference type="EMBL" id="PUE55355.1"/>
    </source>
</evidence>
<reference evidence="1 2" key="1">
    <citation type="submission" date="2017-04" db="EMBL/GenBank/DDBJ databases">
        <title>Unexpected and diverse lifestyles within the genus Limnohabitans.</title>
        <authorList>
            <person name="Kasalicky V."/>
            <person name="Mehrshad M."/>
            <person name="Andrei S.-A."/>
            <person name="Salcher M."/>
            <person name="Kratochvilova H."/>
            <person name="Simek K."/>
            <person name="Ghai R."/>
        </authorList>
    </citation>
    <scope>NUCLEOTIDE SEQUENCE [LARGE SCALE GENOMIC DNA]</scope>
    <source>
        <strain evidence="1 2">II-B4</strain>
    </source>
</reference>
<evidence type="ECO:0000313" key="2">
    <source>
        <dbReference type="Proteomes" id="UP000250790"/>
    </source>
</evidence>
<keyword evidence="2" id="KW-1185">Reference proteome</keyword>